<dbReference type="InterPro" id="IPR041679">
    <property type="entry name" value="DNA2/NAM7-like_C"/>
</dbReference>
<dbReference type="Pfam" id="PF13087">
    <property type="entry name" value="AAA_12"/>
    <property type="match status" value="1"/>
</dbReference>
<dbReference type="GO" id="GO:0004386">
    <property type="term" value="F:helicase activity"/>
    <property type="evidence" value="ECO:0007669"/>
    <property type="project" value="InterPro"/>
</dbReference>
<dbReference type="InterPro" id="IPR003593">
    <property type="entry name" value="AAA+_ATPase"/>
</dbReference>
<dbReference type="EMBL" id="FTOH01000009">
    <property type="protein sequence ID" value="SIT08194.1"/>
    <property type="molecule type" value="Genomic_DNA"/>
</dbReference>
<dbReference type="PANTHER" id="PTHR10887:SF495">
    <property type="entry name" value="HELICASE SENATAXIN ISOFORM X1-RELATED"/>
    <property type="match status" value="1"/>
</dbReference>
<accession>A0A1N7PC75</accession>
<dbReference type="Pfam" id="PF13086">
    <property type="entry name" value="AAA_11"/>
    <property type="match status" value="1"/>
</dbReference>
<dbReference type="InterPro" id="IPR045055">
    <property type="entry name" value="DNA2/NAM7-like"/>
</dbReference>
<proteinExistence type="predicted"/>
<protein>
    <submittedName>
        <fullName evidence="2">AAA domain-containing protein</fullName>
    </submittedName>
</protein>
<dbReference type="SUPFAM" id="SSF52540">
    <property type="entry name" value="P-loop containing nucleoside triphosphate hydrolases"/>
    <property type="match status" value="1"/>
</dbReference>
<dbReference type="OrthoDB" id="9757917at2"/>
<dbReference type="PANTHER" id="PTHR10887">
    <property type="entry name" value="DNA2/NAM7 HELICASE FAMILY"/>
    <property type="match status" value="1"/>
</dbReference>
<evidence type="ECO:0000313" key="2">
    <source>
        <dbReference type="EMBL" id="SIT08194.1"/>
    </source>
</evidence>
<evidence type="ECO:0000259" key="1">
    <source>
        <dbReference type="SMART" id="SM00382"/>
    </source>
</evidence>
<dbReference type="AlphaFoldDB" id="A0A1N7PC75"/>
<gene>
    <name evidence="2" type="ORF">SAMN05421686_10984</name>
</gene>
<dbReference type="Gene3D" id="3.40.50.300">
    <property type="entry name" value="P-loop containing nucleotide triphosphate hydrolases"/>
    <property type="match status" value="2"/>
</dbReference>
<reference evidence="3" key="1">
    <citation type="submission" date="2017-01" db="EMBL/GenBank/DDBJ databases">
        <authorList>
            <person name="Varghese N."/>
            <person name="Submissions S."/>
        </authorList>
    </citation>
    <scope>NUCLEOTIDE SEQUENCE [LARGE SCALE GENOMIC DNA]</scope>
    <source>
        <strain evidence="3">DSM 24913</strain>
    </source>
</reference>
<dbReference type="RefSeq" id="WP_076517131.1">
    <property type="nucleotide sequence ID" value="NZ_FTOH01000009.1"/>
</dbReference>
<evidence type="ECO:0000313" key="3">
    <source>
        <dbReference type="Proteomes" id="UP000185639"/>
    </source>
</evidence>
<organism evidence="2 3">
    <name type="scientific">Thalassolituus maritimus</name>
    <dbReference type="NCBI Taxonomy" id="484498"/>
    <lineage>
        <taxon>Bacteria</taxon>
        <taxon>Pseudomonadati</taxon>
        <taxon>Pseudomonadota</taxon>
        <taxon>Gammaproteobacteria</taxon>
        <taxon>Oceanospirillales</taxon>
        <taxon>Oceanospirillaceae</taxon>
        <taxon>Thalassolituus</taxon>
    </lineage>
</organism>
<dbReference type="InterPro" id="IPR047187">
    <property type="entry name" value="SF1_C_Upf1"/>
</dbReference>
<keyword evidence="3" id="KW-1185">Reference proteome</keyword>
<feature type="domain" description="AAA+ ATPase" evidence="1">
    <location>
        <begin position="422"/>
        <end position="886"/>
    </location>
</feature>
<name>A0A1N7PC75_9GAMM</name>
<sequence length="1100" mass="123316">MNLKDFRFFDKRLHCVRFIDSDAGKQSWHSGEEVRLVNEGGTLVVAQGDVAALVEAPDKTTSHLASAGTDIWRVAHKANDHLQLEVLSVQRRIHTKLSIAVDSYLIAQLSDDDLIDAKSIDQASEWLSDEFVVNGAQTYVLSQSFSNDNEHVLNLAGRRYALTLRKENNIWVAKRLTRLRHDAASFSAVVGDVAFIDGSVAAQVSTWEIDPLDNGTGSYLSLWEQYSDVQWQQATRAAKKIGYFPYIRQEHTGSEKSRFRFDIGKDLAEELQKRLGEVRESGELDTSDLTFEIAEEPPEWLVEGSVIADNSRAGKPPLFGRNVRIIPPYIEVEVTQRRPQRKGVLFLSIQGDKTAHERRRGAYTSIRARSNPMPQLSMLLEGIDSPVERRRTLRALTATARKRFKGEPTPRQKEAVDVGLNTPDVALVVGPPGTGKTQVITALQQRIAEEFSRDSEITHQVLLTSFQHDAVDNVVERSGVFGLPAVKVGGRRFGVDGSVSPVTHWRLNKIRTLKPELEKELNAEPVFGLYQALKNSCLNLRISRQSSQRNQLVKDIDGVLDKLSTEHGISLSQSTTDNWYDINQRLSISSSLSIAGEDHKHLLRLLRGLRTLEVSFNDDGLSRLNDLCEFISTIPELAQDEAVMSLVDLRVAAESSAVSIAEVILKTAEARDTLLDTLRPDYRPYLLRSYISESDCKVLDQIETELYASLAQSRTLGPLLVRYEYLTALEERKDDVERSVGDYAAIVGATCQQAAGEQMIGVKEVSDRLNISFDTVIVDEAARAAPLDLLIPMSMASRRIVLVGDHLQLPHMLEPRVETELQERHELDTVKSELLKISLFEHLHRTFKELHKAGGPQRVVMLDTQFRMHPELGRFVSREFYERRGFDPISSGLPESVFHHDIEAYEGCIATWLDIPKHEGVEKSSNGSRKRLAEAKRCAKEAHEVLTKRPDLSVGVITFYSAQRDAIYEELASLGCAEKTEEGWQISSGYRTTSEGEERLRVGSVDAFQGKEFDVVILSVVRTWNSRTELTAEGLNQKLGFLRIPNRINVAMSRQKKLLIVVGDAELSSVPATEADDGQPMLPGFAEFYELCRGKYGQIR</sequence>
<dbReference type="InterPro" id="IPR027417">
    <property type="entry name" value="P-loop_NTPase"/>
</dbReference>
<dbReference type="CDD" id="cd18808">
    <property type="entry name" value="SF1_C_Upf1"/>
    <property type="match status" value="1"/>
</dbReference>
<dbReference type="InterPro" id="IPR041677">
    <property type="entry name" value="DNA2/NAM7_AAA_11"/>
</dbReference>
<dbReference type="SMART" id="SM00382">
    <property type="entry name" value="AAA"/>
    <property type="match status" value="1"/>
</dbReference>
<dbReference type="STRING" id="484498.SAMN05421686_10984"/>
<dbReference type="Proteomes" id="UP000185639">
    <property type="component" value="Unassembled WGS sequence"/>
</dbReference>